<reference evidence="1 2" key="1">
    <citation type="submission" date="2021-03" db="EMBL/GenBank/DDBJ databases">
        <title>Sequencing the genomes of 1000 actinobacteria strains.</title>
        <authorList>
            <person name="Klenk H.-P."/>
        </authorList>
    </citation>
    <scope>NUCLEOTIDE SEQUENCE [LARGE SCALE GENOMIC DNA]</scope>
    <source>
        <strain evidence="1 2">DSM 45516</strain>
    </source>
</reference>
<organism evidence="1 2">
    <name type="scientific">Nocardia goodfellowii</name>
    <dbReference type="NCBI Taxonomy" id="882446"/>
    <lineage>
        <taxon>Bacteria</taxon>
        <taxon>Bacillati</taxon>
        <taxon>Actinomycetota</taxon>
        <taxon>Actinomycetes</taxon>
        <taxon>Mycobacteriales</taxon>
        <taxon>Nocardiaceae</taxon>
        <taxon>Nocardia</taxon>
    </lineage>
</organism>
<evidence type="ECO:0000313" key="1">
    <source>
        <dbReference type="EMBL" id="MBP2189979.1"/>
    </source>
</evidence>
<name>A0ABS4QE72_9NOCA</name>
<protein>
    <submittedName>
        <fullName evidence="1">Ribosomal protein L7/L12</fullName>
    </submittedName>
</protein>
<dbReference type="GO" id="GO:0005840">
    <property type="term" value="C:ribosome"/>
    <property type="evidence" value="ECO:0007669"/>
    <property type="project" value="UniProtKB-KW"/>
</dbReference>
<dbReference type="EMBL" id="JAGGMR010000001">
    <property type="protein sequence ID" value="MBP2189979.1"/>
    <property type="molecule type" value="Genomic_DNA"/>
</dbReference>
<proteinExistence type="predicted"/>
<accession>A0ABS4QE72</accession>
<keyword evidence="1" id="KW-0687">Ribonucleoprotein</keyword>
<comment type="caution">
    <text evidence="1">The sequence shown here is derived from an EMBL/GenBank/DDBJ whole genome shotgun (WGS) entry which is preliminary data.</text>
</comment>
<dbReference type="Proteomes" id="UP001519325">
    <property type="component" value="Unassembled WGS sequence"/>
</dbReference>
<dbReference type="RefSeq" id="WP_209889448.1">
    <property type="nucleotide sequence ID" value="NZ_JAGGMR010000001.1"/>
</dbReference>
<gene>
    <name evidence="1" type="ORF">BJ987_002880</name>
</gene>
<keyword evidence="1" id="KW-0689">Ribosomal protein</keyword>
<sequence length="79" mass="9185">MFGNYRLERKIDRLERKLDLVLEHLGISDPGLALDYTEIDELLRQGKTIQAIRVYRKLDPAADLVEAKEAVEAREPHIR</sequence>
<keyword evidence="2" id="KW-1185">Reference proteome</keyword>
<evidence type="ECO:0000313" key="2">
    <source>
        <dbReference type="Proteomes" id="UP001519325"/>
    </source>
</evidence>